<evidence type="ECO:0000256" key="2">
    <source>
        <dbReference type="ARBA" id="ARBA00023002"/>
    </source>
</evidence>
<gene>
    <name evidence="5" type="ORF">ACN42_g10177</name>
</gene>
<dbReference type="STRING" id="48697.A0A117NL24"/>
<dbReference type="Gene3D" id="3.20.20.100">
    <property type="entry name" value="NADP-dependent oxidoreductase domain"/>
    <property type="match status" value="1"/>
</dbReference>
<keyword evidence="1" id="KW-0521">NADP</keyword>
<feature type="domain" description="NADP-dependent oxidoreductase" evidence="4">
    <location>
        <begin position="28"/>
        <end position="326"/>
    </location>
</feature>
<evidence type="ECO:0000256" key="3">
    <source>
        <dbReference type="ARBA" id="ARBA00038157"/>
    </source>
</evidence>
<dbReference type="PANTHER" id="PTHR43364:SF7">
    <property type="entry name" value="NADP-DEPENDENT OXIDOREDUCTASE DOMAIN-CONTAINING PROTEIN-RELATED"/>
    <property type="match status" value="1"/>
</dbReference>
<dbReference type="GO" id="GO:0016491">
    <property type="term" value="F:oxidoreductase activity"/>
    <property type="evidence" value="ECO:0007669"/>
    <property type="project" value="UniProtKB-KW"/>
</dbReference>
<comment type="similarity">
    <text evidence="3">Belongs to the aldo/keto reductase family. Aldo/keto reductase 2 subfamily.</text>
</comment>
<dbReference type="PANTHER" id="PTHR43364">
    <property type="entry name" value="NADH-SPECIFIC METHYLGLYOXAL REDUCTASE-RELATED"/>
    <property type="match status" value="1"/>
</dbReference>
<dbReference type="SUPFAM" id="SSF51430">
    <property type="entry name" value="NAD(P)-linked oxidoreductase"/>
    <property type="match status" value="1"/>
</dbReference>
<organism evidence="5 6">
    <name type="scientific">Penicillium freii</name>
    <dbReference type="NCBI Taxonomy" id="48697"/>
    <lineage>
        <taxon>Eukaryota</taxon>
        <taxon>Fungi</taxon>
        <taxon>Dikarya</taxon>
        <taxon>Ascomycota</taxon>
        <taxon>Pezizomycotina</taxon>
        <taxon>Eurotiomycetes</taxon>
        <taxon>Eurotiomycetidae</taxon>
        <taxon>Eurotiales</taxon>
        <taxon>Aspergillaceae</taxon>
        <taxon>Penicillium</taxon>
    </lineage>
</organism>
<dbReference type="Pfam" id="PF00248">
    <property type="entry name" value="Aldo_ket_red"/>
    <property type="match status" value="1"/>
</dbReference>
<evidence type="ECO:0000256" key="1">
    <source>
        <dbReference type="ARBA" id="ARBA00022857"/>
    </source>
</evidence>
<dbReference type="InterPro" id="IPR050523">
    <property type="entry name" value="AKR_Detox_Biosynth"/>
</dbReference>
<evidence type="ECO:0000313" key="6">
    <source>
        <dbReference type="Proteomes" id="UP000055045"/>
    </source>
</evidence>
<keyword evidence="2" id="KW-0560">Oxidoreductase</keyword>
<dbReference type="AlphaFoldDB" id="A0A117NL24"/>
<dbReference type="Proteomes" id="UP000055045">
    <property type="component" value="Unassembled WGS sequence"/>
</dbReference>
<accession>A0A117NL24</accession>
<protein>
    <recommendedName>
        <fullName evidence="4">NADP-dependent oxidoreductase domain-containing protein</fullName>
    </recommendedName>
</protein>
<name>A0A117NL24_PENFR</name>
<comment type="caution">
    <text evidence="5">The sequence shown here is derived from an EMBL/GenBank/DDBJ whole genome shotgun (WGS) entry which is preliminary data.</text>
</comment>
<reference evidence="5 6" key="1">
    <citation type="submission" date="2015-10" db="EMBL/GenBank/DDBJ databases">
        <title>Genome sequencing of Penicillium freii.</title>
        <authorList>
            <person name="Nguyen H.D."/>
            <person name="Visagie C.M."/>
            <person name="Seifert K.A."/>
        </authorList>
    </citation>
    <scope>NUCLEOTIDE SEQUENCE [LARGE SCALE GENOMIC DNA]</scope>
    <source>
        <strain evidence="5 6">DAOM 242723</strain>
    </source>
</reference>
<sequence length="498" mass="55884">MPPPPPPPKSALGRHRLLAPSASVRVSPLSLGGMSLGDNWKGMMGECTKEQAFELLGTYYDLGGNFIDTANMYQFGQSEEWIGEWLQKTGRRSEIVLATKYTLSPIFGKAVQQSNYGGTGTKSMRVAVDDSLKRLKTDYIDLYYVHAWDFATSIPELMQSLNTLVQQGKVLYLGISDTPAWVVTKANAYAREHGLRPFSVYQGRYSAIMRDLERDIIPMARDEGMAIHPWGVLGSGYIRSPNAAPKEGGRQTPHVKTGREEQVSAALDTVAKRHEVPITSVALAYVLQKAPYIFPMVGGNKVSHLKSNIEALRLELTAEDVAEIDNGYDFDLGFPHNFLNLAGFMPQGPQHVSFLSGLGHFDYVEAQAAIKPHKGVFRLSGCQVVRWDVSAHEMAEAENGSPLNHRNIQSRPIMSLLRKPMKQYHWLLGSIRNIYEWLHYSEPTWGYTIYRTTYTPQSNAAFPRIVDLTTKYMKDGFYNYYVSSCQHNSRANEFNITP</sequence>
<dbReference type="EMBL" id="LLXE01000408">
    <property type="protein sequence ID" value="KUM57022.1"/>
    <property type="molecule type" value="Genomic_DNA"/>
</dbReference>
<evidence type="ECO:0000313" key="5">
    <source>
        <dbReference type="EMBL" id="KUM57022.1"/>
    </source>
</evidence>
<keyword evidence="6" id="KW-1185">Reference proteome</keyword>
<proteinExistence type="inferred from homology"/>
<dbReference type="InterPro" id="IPR023210">
    <property type="entry name" value="NADP_OxRdtase_dom"/>
</dbReference>
<evidence type="ECO:0000259" key="4">
    <source>
        <dbReference type="Pfam" id="PF00248"/>
    </source>
</evidence>
<dbReference type="InterPro" id="IPR036812">
    <property type="entry name" value="NAD(P)_OxRdtase_dom_sf"/>
</dbReference>